<evidence type="ECO:0000313" key="5">
    <source>
        <dbReference type="Proteomes" id="UP001595990"/>
    </source>
</evidence>
<comment type="caution">
    <text evidence="4">The sequence shown here is derived from an EMBL/GenBank/DDBJ whole genome shotgun (WGS) entry which is preliminary data.</text>
</comment>
<gene>
    <name evidence="4" type="ORF">ACFPEN_25975</name>
</gene>
<evidence type="ECO:0000256" key="1">
    <source>
        <dbReference type="SAM" id="MobiDB-lite"/>
    </source>
</evidence>
<keyword evidence="2" id="KW-0472">Membrane</keyword>
<dbReference type="RefSeq" id="WP_411952135.1">
    <property type="nucleotide sequence ID" value="NZ_JBHSFS010000013.1"/>
</dbReference>
<keyword evidence="2" id="KW-0812">Transmembrane</keyword>
<dbReference type="Gene3D" id="2.130.10.10">
    <property type="entry name" value="YVTN repeat-like/Quinoprotein amine dehydrogenase"/>
    <property type="match status" value="1"/>
</dbReference>
<evidence type="ECO:0000256" key="2">
    <source>
        <dbReference type="SAM" id="Phobius"/>
    </source>
</evidence>
<feature type="transmembrane region" description="Helical" evidence="2">
    <location>
        <begin position="34"/>
        <end position="57"/>
    </location>
</feature>
<dbReference type="Gene3D" id="2.40.10.480">
    <property type="match status" value="1"/>
</dbReference>
<accession>A0ABV9BQK7</accession>
<organism evidence="4 5">
    <name type="scientific">Streptomyces ehimensis</name>
    <dbReference type="NCBI Taxonomy" id="68195"/>
    <lineage>
        <taxon>Bacteria</taxon>
        <taxon>Bacillati</taxon>
        <taxon>Actinomycetota</taxon>
        <taxon>Actinomycetes</taxon>
        <taxon>Kitasatosporales</taxon>
        <taxon>Streptomycetaceae</taxon>
        <taxon>Streptomyces</taxon>
    </lineage>
</organism>
<protein>
    <submittedName>
        <fullName evidence="4">PQQ-binding-like beta-propeller repeat protein</fullName>
    </submittedName>
</protein>
<reference evidence="5" key="1">
    <citation type="journal article" date="2019" name="Int. J. Syst. Evol. Microbiol.">
        <title>The Global Catalogue of Microorganisms (GCM) 10K type strain sequencing project: providing services to taxonomists for standard genome sequencing and annotation.</title>
        <authorList>
            <consortium name="The Broad Institute Genomics Platform"/>
            <consortium name="The Broad Institute Genome Sequencing Center for Infectious Disease"/>
            <person name="Wu L."/>
            <person name="Ma J."/>
        </authorList>
    </citation>
    <scope>NUCLEOTIDE SEQUENCE [LARGE SCALE GENOMIC DNA]</scope>
    <source>
        <strain evidence="5">CECT 8064</strain>
    </source>
</reference>
<feature type="domain" description="Pyrrolo-quinoline quinone repeat" evidence="3">
    <location>
        <begin position="220"/>
        <end position="420"/>
    </location>
</feature>
<dbReference type="Pfam" id="PF13360">
    <property type="entry name" value="PQQ_2"/>
    <property type="match status" value="2"/>
</dbReference>
<dbReference type="InterPro" id="IPR002372">
    <property type="entry name" value="PQQ_rpt_dom"/>
</dbReference>
<proteinExistence type="predicted"/>
<keyword evidence="2" id="KW-1133">Transmembrane helix</keyword>
<dbReference type="PANTHER" id="PTHR34512">
    <property type="entry name" value="CELL SURFACE PROTEIN"/>
    <property type="match status" value="1"/>
</dbReference>
<dbReference type="EMBL" id="JBHSFS010000013">
    <property type="protein sequence ID" value="MFC4516370.1"/>
    <property type="molecule type" value="Genomic_DNA"/>
</dbReference>
<feature type="domain" description="Pyrrolo-quinoline quinone repeat" evidence="3">
    <location>
        <begin position="93"/>
        <end position="218"/>
    </location>
</feature>
<name>A0ABV9BQK7_9ACTN</name>
<dbReference type="Proteomes" id="UP001595990">
    <property type="component" value="Unassembled WGS sequence"/>
</dbReference>
<keyword evidence="5" id="KW-1185">Reference proteome</keyword>
<dbReference type="InterPro" id="IPR015943">
    <property type="entry name" value="WD40/YVTN_repeat-like_dom_sf"/>
</dbReference>
<evidence type="ECO:0000259" key="3">
    <source>
        <dbReference type="Pfam" id="PF13360"/>
    </source>
</evidence>
<feature type="region of interest" description="Disordered" evidence="1">
    <location>
        <begin position="1"/>
        <end position="26"/>
    </location>
</feature>
<dbReference type="SUPFAM" id="SSF50998">
    <property type="entry name" value="Quinoprotein alcohol dehydrogenase-like"/>
    <property type="match status" value="1"/>
</dbReference>
<evidence type="ECO:0000313" key="4">
    <source>
        <dbReference type="EMBL" id="MFC4516370.1"/>
    </source>
</evidence>
<sequence>MTGTPKPSNDYVIAPPVPDRQPGLATPHHKGRGALIAMLAAATLVLAGAIGTGVWLLQDPGHENNKPATAGASKASLPWSVPAKVSGLRSPGLVRGVWFTDKAVVHALPDGTAALDRSTGRRMWGTPTPGAGSLCRASTDSTDNIAILAYGAGEDCGTFYALDITTGKVLWQHTLEPDDQAPSGPTRIARSGETVVVSTEKKRTTAFRVRDGREIWHESKELYQATAQGDCRGTQYTGGRILLRVQYCLDGTFNERYDLAALDPVTGKARWTYRLSSEGLHAQVVSTSPIVVNDPGKGLGLPLGLTVLDDNGNLRTRLATGPEHLGKHAEGDGSTPFPDVQIKGDKLYFVAAKDDSTPDQNNKIIAWSLDSGRRLWERTSSGYLQAYHAVASDTNDVLAYTAGNIHDPATLVRFDPATGTPTIVRTYPPTPQEAIVGPFPLPYLNHGTLYLLASPESAVPGWETEKRQKALLALPGT</sequence>
<dbReference type="InterPro" id="IPR011047">
    <property type="entry name" value="Quinoprotein_ADH-like_sf"/>
</dbReference>
<dbReference type="PANTHER" id="PTHR34512:SF30">
    <property type="entry name" value="OUTER MEMBRANE PROTEIN ASSEMBLY FACTOR BAMB"/>
    <property type="match status" value="1"/>
</dbReference>